<name>A0A3P5XIA9_9BACL</name>
<keyword evidence="1" id="KW-0812">Transmembrane</keyword>
<dbReference type="OrthoDB" id="1947873at2"/>
<keyword evidence="3" id="KW-1185">Reference proteome</keyword>
<evidence type="ECO:0008006" key="4">
    <source>
        <dbReference type="Google" id="ProtNLM"/>
    </source>
</evidence>
<feature type="transmembrane region" description="Helical" evidence="1">
    <location>
        <begin position="446"/>
        <end position="472"/>
    </location>
</feature>
<accession>A0A3P5XIA9</accession>
<protein>
    <recommendedName>
        <fullName evidence="4">CorA-like Mg2+ transporter protein</fullName>
    </recommendedName>
</protein>
<dbReference type="RefSeq" id="WP_124071107.1">
    <property type="nucleotide sequence ID" value="NZ_CBCRXF010000001.1"/>
</dbReference>
<proteinExistence type="predicted"/>
<evidence type="ECO:0000256" key="1">
    <source>
        <dbReference type="SAM" id="Phobius"/>
    </source>
</evidence>
<organism evidence="2 3">
    <name type="scientific">Filibacter tadaridae</name>
    <dbReference type="NCBI Taxonomy" id="2483811"/>
    <lineage>
        <taxon>Bacteria</taxon>
        <taxon>Bacillati</taxon>
        <taxon>Bacillota</taxon>
        <taxon>Bacilli</taxon>
        <taxon>Bacillales</taxon>
        <taxon>Caryophanaceae</taxon>
        <taxon>Filibacter</taxon>
    </lineage>
</organism>
<sequence>MKKKISLTHLTITRMHMSFVLPFGYKKKELHSFARTLKKHDYIPFRLGDATNDEKYYGTQITVIDSELEQYFLPYIEHKLFPRSLKENGFHRFTQVMNREFLLELRDDQQPFTIKSTDVLLGPFGIAFLVIKVELDKKAHELSDVLDFMNHFRAVDSKLKEEQGAKITHKNEAINLSVHDFLFDYLYPYLNPYMMQDEKLSGYFGSLPYYKDERMYAAAFFFAQEGSEITEDQLYRMGSIDGRTPEGHEFISTHNPNYIKRILDKSVHDRWATDTYTVATEKAFITVTNRSPSEMQREISQFMSTHYYNCLLHYFYKIMLLRVAYEYSEINWKQDEEFVKSLIKLITLFSSMYYFQEISTRSEGKELSDLFRQSYNLDILYKDVNNSLQELYKSQENNASGKMNMLLFVLTIFTVVSGIYGMNLVIEDWKSPFAWKTATSYTFLEWISLFTAISGIALSAYMIVTTLGRLLYQKWRKRKQGSTM</sequence>
<feature type="transmembrane region" description="Helical" evidence="1">
    <location>
        <begin position="405"/>
        <end position="426"/>
    </location>
</feature>
<dbReference type="Proteomes" id="UP000270468">
    <property type="component" value="Unassembled WGS sequence"/>
</dbReference>
<evidence type="ECO:0000313" key="2">
    <source>
        <dbReference type="EMBL" id="VDC29907.1"/>
    </source>
</evidence>
<reference evidence="2 3" key="1">
    <citation type="submission" date="2018-11" db="EMBL/GenBank/DDBJ databases">
        <authorList>
            <person name="Criscuolo A."/>
        </authorList>
    </citation>
    <scope>NUCLEOTIDE SEQUENCE [LARGE SCALE GENOMIC DNA]</scope>
    <source>
        <strain evidence="2">ATB-66</strain>
    </source>
</reference>
<keyword evidence="1" id="KW-0472">Membrane</keyword>
<keyword evidence="1" id="KW-1133">Transmembrane helix</keyword>
<dbReference type="EMBL" id="UXAV01000042">
    <property type="protein sequence ID" value="VDC29907.1"/>
    <property type="molecule type" value="Genomic_DNA"/>
</dbReference>
<evidence type="ECO:0000313" key="3">
    <source>
        <dbReference type="Proteomes" id="UP000270468"/>
    </source>
</evidence>
<dbReference type="AlphaFoldDB" id="A0A3P5XIA9"/>
<gene>
    <name evidence="2" type="ORF">FILTAD_02459</name>
</gene>